<keyword evidence="2" id="KW-0285">Flavoprotein</keyword>
<dbReference type="PRINTS" id="PR00411">
    <property type="entry name" value="PNDRDTASEI"/>
</dbReference>
<evidence type="ECO:0000256" key="4">
    <source>
        <dbReference type="ARBA" id="ARBA00023002"/>
    </source>
</evidence>
<dbReference type="SUPFAM" id="SSF51905">
    <property type="entry name" value="FAD/NAD(P)-binding domain"/>
    <property type="match status" value="1"/>
</dbReference>
<comment type="cofactor">
    <cofactor evidence="1">
        <name>FAD</name>
        <dbReference type="ChEBI" id="CHEBI:57692"/>
    </cofactor>
</comment>
<name>A0ABW9B6M1_9BURK</name>
<keyword evidence="4" id="KW-0560">Oxidoreductase</keyword>
<evidence type="ECO:0000256" key="1">
    <source>
        <dbReference type="ARBA" id="ARBA00001974"/>
    </source>
</evidence>
<dbReference type="InterPro" id="IPR016156">
    <property type="entry name" value="FAD/NAD-linked_Rdtase_dimer_sf"/>
</dbReference>
<dbReference type="InterPro" id="IPR028202">
    <property type="entry name" value="Reductase_C"/>
</dbReference>
<dbReference type="InterPro" id="IPR023753">
    <property type="entry name" value="FAD/NAD-binding_dom"/>
</dbReference>
<dbReference type="InterPro" id="IPR036188">
    <property type="entry name" value="FAD/NAD-bd_sf"/>
</dbReference>
<evidence type="ECO:0000313" key="8">
    <source>
        <dbReference type="Proteomes" id="UP001629230"/>
    </source>
</evidence>
<reference evidence="7 8" key="1">
    <citation type="journal article" date="2024" name="Chem. Sci.">
        <title>Discovery of megapolipeptins by genome mining of a Burkholderiales bacteria collection.</title>
        <authorList>
            <person name="Paulo B.S."/>
            <person name="Recchia M.J.J."/>
            <person name="Lee S."/>
            <person name="Fergusson C.H."/>
            <person name="Romanowski S.B."/>
            <person name="Hernandez A."/>
            <person name="Krull N."/>
            <person name="Liu D.Y."/>
            <person name="Cavanagh H."/>
            <person name="Bos A."/>
            <person name="Gray C.A."/>
            <person name="Murphy B.T."/>
            <person name="Linington R.G."/>
            <person name="Eustaquio A.S."/>
        </authorList>
    </citation>
    <scope>NUCLEOTIDE SEQUENCE [LARGE SCALE GENOMIC DNA]</scope>
    <source>
        <strain evidence="7 8">RL17-350-BIC-A</strain>
    </source>
</reference>
<evidence type="ECO:0000256" key="2">
    <source>
        <dbReference type="ARBA" id="ARBA00022630"/>
    </source>
</evidence>
<keyword evidence="3" id="KW-0274">FAD</keyword>
<sequence>MKPNPTVVIVGAGQAGFQAATSLRQAGFDGRIQLVGDEPSIPYDRPPLSKSYLAGESGLESLWLRPDTFYEKERIELELGERATAIDRQTRHLELASGRKLAYDQLVLAIGARSRPLSVPGAELDGVRPLRNLADADVLRPRLAEARDVVVIGAGFIGLEFAAVARKAGVRVHIIEVTQRPMGRVVSEETSRFYTRAHRDWGSEVLLGTGVVRILGNGRVSRVETSDGRRLPADLVLIGIGVLPNTEIAAAAGLAIDNGIVVDQNLATADPTIFAIGDCANFPSRFAAGRCRLESVQNAVDQGQAVAAAIVGKPIPYDKVPWFWTDQADLKLQIAGNTVGDHHAVLRGDPESRSFSVFCFRDGTLTGVESINRQTDHVIARRLLFVDPRLSPEQAADPDFDLRAQVTSLSRREKAQA</sequence>
<dbReference type="Gene3D" id="3.30.390.30">
    <property type="match status" value="1"/>
</dbReference>
<dbReference type="Gene3D" id="3.50.50.60">
    <property type="entry name" value="FAD/NAD(P)-binding domain"/>
    <property type="match status" value="2"/>
</dbReference>
<feature type="domain" description="FAD/NAD(P)-binding" evidence="5">
    <location>
        <begin position="6"/>
        <end position="303"/>
    </location>
</feature>
<gene>
    <name evidence="7" type="ORF">PQR57_47830</name>
</gene>
<feature type="domain" description="Reductase C-terminal" evidence="6">
    <location>
        <begin position="322"/>
        <end position="404"/>
    </location>
</feature>
<dbReference type="PANTHER" id="PTHR43557">
    <property type="entry name" value="APOPTOSIS-INDUCING FACTOR 1"/>
    <property type="match status" value="1"/>
</dbReference>
<dbReference type="PRINTS" id="PR00368">
    <property type="entry name" value="FADPNR"/>
</dbReference>
<evidence type="ECO:0000259" key="5">
    <source>
        <dbReference type="Pfam" id="PF07992"/>
    </source>
</evidence>
<dbReference type="EMBL" id="JAQQEZ010000134">
    <property type="protein sequence ID" value="MFM0008575.1"/>
    <property type="molecule type" value="Genomic_DNA"/>
</dbReference>
<dbReference type="PANTHER" id="PTHR43557:SF2">
    <property type="entry name" value="RIESKE DOMAIN-CONTAINING PROTEIN-RELATED"/>
    <property type="match status" value="1"/>
</dbReference>
<dbReference type="Pfam" id="PF07992">
    <property type="entry name" value="Pyr_redox_2"/>
    <property type="match status" value="1"/>
</dbReference>
<evidence type="ECO:0000259" key="6">
    <source>
        <dbReference type="Pfam" id="PF14759"/>
    </source>
</evidence>
<comment type="caution">
    <text evidence="7">The sequence shown here is derived from an EMBL/GenBank/DDBJ whole genome shotgun (WGS) entry which is preliminary data.</text>
</comment>
<protein>
    <submittedName>
        <fullName evidence="7">FAD-dependent oxidoreductase</fullName>
    </submittedName>
</protein>
<dbReference type="Pfam" id="PF14759">
    <property type="entry name" value="Reductase_C"/>
    <property type="match status" value="1"/>
</dbReference>
<dbReference type="RefSeq" id="WP_408183659.1">
    <property type="nucleotide sequence ID" value="NZ_JAQQEZ010000134.1"/>
</dbReference>
<dbReference type="Proteomes" id="UP001629230">
    <property type="component" value="Unassembled WGS sequence"/>
</dbReference>
<proteinExistence type="predicted"/>
<evidence type="ECO:0000313" key="7">
    <source>
        <dbReference type="EMBL" id="MFM0008575.1"/>
    </source>
</evidence>
<dbReference type="SUPFAM" id="SSF55424">
    <property type="entry name" value="FAD/NAD-linked reductases, dimerisation (C-terminal) domain"/>
    <property type="match status" value="1"/>
</dbReference>
<keyword evidence="8" id="KW-1185">Reference proteome</keyword>
<evidence type="ECO:0000256" key="3">
    <source>
        <dbReference type="ARBA" id="ARBA00022827"/>
    </source>
</evidence>
<dbReference type="InterPro" id="IPR050446">
    <property type="entry name" value="FAD-oxidoreductase/Apoptosis"/>
</dbReference>
<accession>A0ABW9B6M1</accession>
<organism evidence="7 8">
    <name type="scientific">Paraburkholderia dipogonis</name>
    <dbReference type="NCBI Taxonomy" id="1211383"/>
    <lineage>
        <taxon>Bacteria</taxon>
        <taxon>Pseudomonadati</taxon>
        <taxon>Pseudomonadota</taxon>
        <taxon>Betaproteobacteria</taxon>
        <taxon>Burkholderiales</taxon>
        <taxon>Burkholderiaceae</taxon>
        <taxon>Paraburkholderia</taxon>
    </lineage>
</organism>